<dbReference type="AlphaFoldDB" id="R7Q626"/>
<reference evidence="3" key="1">
    <citation type="journal article" date="2013" name="Proc. Natl. Acad. Sci. U.S.A.">
        <title>Genome structure and metabolic features in the red seaweed Chondrus crispus shed light on evolution of the Archaeplastida.</title>
        <authorList>
            <person name="Collen J."/>
            <person name="Porcel B."/>
            <person name="Carre W."/>
            <person name="Ball S.G."/>
            <person name="Chaparro C."/>
            <person name="Tonon T."/>
            <person name="Barbeyron T."/>
            <person name="Michel G."/>
            <person name="Noel B."/>
            <person name="Valentin K."/>
            <person name="Elias M."/>
            <person name="Artiguenave F."/>
            <person name="Arun A."/>
            <person name="Aury J.M."/>
            <person name="Barbosa-Neto J.F."/>
            <person name="Bothwell J.H."/>
            <person name="Bouget F.Y."/>
            <person name="Brillet L."/>
            <person name="Cabello-Hurtado F."/>
            <person name="Capella-Gutierrez S."/>
            <person name="Charrier B."/>
            <person name="Cladiere L."/>
            <person name="Cock J.M."/>
            <person name="Coelho S.M."/>
            <person name="Colleoni C."/>
            <person name="Czjzek M."/>
            <person name="Da Silva C."/>
            <person name="Delage L."/>
            <person name="Denoeud F."/>
            <person name="Deschamps P."/>
            <person name="Dittami S.M."/>
            <person name="Gabaldon T."/>
            <person name="Gachon C.M."/>
            <person name="Groisillier A."/>
            <person name="Herve C."/>
            <person name="Jabbari K."/>
            <person name="Katinka M."/>
            <person name="Kloareg B."/>
            <person name="Kowalczyk N."/>
            <person name="Labadie K."/>
            <person name="Leblanc C."/>
            <person name="Lopez P.J."/>
            <person name="McLachlan D.H."/>
            <person name="Meslet-Cladiere L."/>
            <person name="Moustafa A."/>
            <person name="Nehr Z."/>
            <person name="Nyvall Collen P."/>
            <person name="Panaud O."/>
            <person name="Partensky F."/>
            <person name="Poulain J."/>
            <person name="Rensing S.A."/>
            <person name="Rousvoal S."/>
            <person name="Samson G."/>
            <person name="Symeonidi A."/>
            <person name="Weissenbach J."/>
            <person name="Zambounis A."/>
            <person name="Wincker P."/>
            <person name="Boyen C."/>
        </authorList>
    </citation>
    <scope>NUCLEOTIDE SEQUENCE [LARGE SCALE GENOMIC DNA]</scope>
    <source>
        <strain evidence="3">cv. Stackhouse</strain>
    </source>
</reference>
<dbReference type="KEGG" id="ccp:CHC_T00002472001"/>
<protein>
    <recommendedName>
        <fullName evidence="4">Chitin-binding type-4 domain-containing protein</fullName>
    </recommendedName>
</protein>
<dbReference type="GeneID" id="17321524"/>
<dbReference type="Proteomes" id="UP000012073">
    <property type="component" value="Unassembled WGS sequence"/>
</dbReference>
<dbReference type="Gramene" id="CDF33967">
    <property type="protein sequence ID" value="CDF33967"/>
    <property type="gene ID" value="CHC_T00002472001"/>
</dbReference>
<feature type="region of interest" description="Disordered" evidence="1">
    <location>
        <begin position="89"/>
        <end position="214"/>
    </location>
</feature>
<evidence type="ECO:0008006" key="4">
    <source>
        <dbReference type="Google" id="ProtNLM"/>
    </source>
</evidence>
<sequence>MRYALPEGVTCERCIVHWYWATANSCNPPGYANYSFPRRWEGLPGDGASTGGINTNFPECGSSAKAFPEEFWACSENIVIKPRRQRAARTKQIFHDGEMNIEGPGDSSTHRPGVIKPSQPAASAAPSMMLPSETGASSGEQEARPTERSRAMDGKASDILPESDEGAIAVTPSMMPSQRAAEAYGDQKKTRPTEESAGGAEDEESYMPPVESGERRNASKYNLMRYVSTFDTGKCFRVDKGLSFCQACLDFGHGVTKCMWCMAHENGRGECYADMPTHL</sequence>
<feature type="compositionally biased region" description="Basic and acidic residues" evidence="1">
    <location>
        <begin position="141"/>
        <end position="156"/>
    </location>
</feature>
<dbReference type="OrthoDB" id="76388at2759"/>
<gene>
    <name evidence="2" type="ORF">CHC_T00002472001</name>
</gene>
<accession>R7Q626</accession>
<name>R7Q626_CHOCR</name>
<evidence type="ECO:0000256" key="1">
    <source>
        <dbReference type="SAM" id="MobiDB-lite"/>
    </source>
</evidence>
<evidence type="ECO:0000313" key="3">
    <source>
        <dbReference type="Proteomes" id="UP000012073"/>
    </source>
</evidence>
<dbReference type="RefSeq" id="XP_005713786.1">
    <property type="nucleotide sequence ID" value="XM_005713729.1"/>
</dbReference>
<proteinExistence type="predicted"/>
<evidence type="ECO:0000313" key="2">
    <source>
        <dbReference type="EMBL" id="CDF33967.1"/>
    </source>
</evidence>
<dbReference type="EMBL" id="HG001664">
    <property type="protein sequence ID" value="CDF33967.1"/>
    <property type="molecule type" value="Genomic_DNA"/>
</dbReference>
<organism evidence="2 3">
    <name type="scientific">Chondrus crispus</name>
    <name type="common">Carrageen Irish moss</name>
    <name type="synonym">Polymorpha crispa</name>
    <dbReference type="NCBI Taxonomy" id="2769"/>
    <lineage>
        <taxon>Eukaryota</taxon>
        <taxon>Rhodophyta</taxon>
        <taxon>Florideophyceae</taxon>
        <taxon>Rhodymeniophycidae</taxon>
        <taxon>Gigartinales</taxon>
        <taxon>Gigartinaceae</taxon>
        <taxon>Chondrus</taxon>
    </lineage>
</organism>
<feature type="compositionally biased region" description="Basic and acidic residues" evidence="1">
    <location>
        <begin position="185"/>
        <end position="194"/>
    </location>
</feature>
<feature type="compositionally biased region" description="Low complexity" evidence="1">
    <location>
        <begin position="117"/>
        <end position="132"/>
    </location>
</feature>
<keyword evidence="3" id="KW-1185">Reference proteome</keyword>